<dbReference type="InterPro" id="IPR036094">
    <property type="entry name" value="NadA_sf"/>
</dbReference>
<dbReference type="NCBIfam" id="TIGR00550">
    <property type="entry name" value="nadA"/>
    <property type="match status" value="1"/>
</dbReference>
<proteinExistence type="predicted"/>
<dbReference type="UniPathway" id="UPA00253">
    <property type="reaction ID" value="UER00327"/>
</dbReference>
<dbReference type="GO" id="GO:0005829">
    <property type="term" value="C:cytosol"/>
    <property type="evidence" value="ECO:0007669"/>
    <property type="project" value="TreeGrafter"/>
</dbReference>
<accession>A0A3D8J9A1</accession>
<dbReference type="NCBIfam" id="NF006885">
    <property type="entry name" value="PRK09375.2-6"/>
    <property type="match status" value="1"/>
</dbReference>
<comment type="pathway">
    <text evidence="2">Cofactor biosynthesis; NAD(+) biosynthesis; quinolinate from iminoaspartate: step 1/1.</text>
</comment>
<evidence type="ECO:0000256" key="8">
    <source>
        <dbReference type="ARBA" id="ARBA00023004"/>
    </source>
</evidence>
<keyword evidence="7" id="KW-0479">Metal-binding</keyword>
<keyword evidence="4" id="KW-0004">4Fe-4S</keyword>
<reference evidence="11 12" key="1">
    <citation type="submission" date="2018-04" db="EMBL/GenBank/DDBJ databases">
        <title>Novel Campyloabacter and Helicobacter Species and Strains.</title>
        <authorList>
            <person name="Mannion A.J."/>
            <person name="Shen Z."/>
            <person name="Fox J.G."/>
        </authorList>
    </citation>
    <scope>NUCLEOTIDE SEQUENCE [LARGE SCALE GENOMIC DNA]</scope>
    <source>
        <strain evidence="11 12">MIT 04-9362</strain>
    </source>
</reference>
<dbReference type="GO" id="GO:0046872">
    <property type="term" value="F:metal ion binding"/>
    <property type="evidence" value="ECO:0007669"/>
    <property type="project" value="UniProtKB-KW"/>
</dbReference>
<dbReference type="Pfam" id="PF02445">
    <property type="entry name" value="NadA"/>
    <property type="match status" value="1"/>
</dbReference>
<sequence length="332" mass="37239">MQERTKEKIQELLEKHNALLVAHFYQKDEVVELAHFCGDSLELARKASKDSRNLVVFCGVGFMGESVKILAPNKRVIMPKIACCSMARMISSDYYDRSMELLKSYGIEDIFPMTYINSSAEVKAKVGAMGGVVCTSANAKKIFEYARSANKRIFFLPDKCLGANLADMFNLKYSILGMDSKEDILQSDVICYNGFCSVHQLFSVDDIDFYRQKYEDILIAVHPECKPEVVKKADFVGSTSQIIAYVKGLPDSQAVAVGTEFNLVSRLRPQSNNTFVLSSTIPECPTMNETSPEDVLKLLEAYDQGRVHNEILLDKEIADMAKRALDKMLELS</sequence>
<dbReference type="OrthoDB" id="9801204at2"/>
<dbReference type="RefSeq" id="WP_115578755.1">
    <property type="nucleotide sequence ID" value="NZ_NXLX01000005.1"/>
</dbReference>
<gene>
    <name evidence="11" type="ORF">CQA57_02985</name>
</gene>
<evidence type="ECO:0000313" key="12">
    <source>
        <dbReference type="Proteomes" id="UP000256695"/>
    </source>
</evidence>
<keyword evidence="5" id="KW-0662">Pyridine nucleotide biosynthesis</keyword>
<dbReference type="Gene3D" id="3.40.50.10800">
    <property type="entry name" value="NadA-like"/>
    <property type="match status" value="3"/>
</dbReference>
<keyword evidence="9" id="KW-0411">Iron-sulfur</keyword>
<dbReference type="AlphaFoldDB" id="A0A3D8J9A1"/>
<keyword evidence="12" id="KW-1185">Reference proteome</keyword>
<dbReference type="InterPro" id="IPR003473">
    <property type="entry name" value="NadA"/>
</dbReference>
<evidence type="ECO:0000256" key="6">
    <source>
        <dbReference type="ARBA" id="ARBA00022679"/>
    </source>
</evidence>
<comment type="caution">
    <text evidence="11">The sequence shown here is derived from an EMBL/GenBank/DDBJ whole genome shotgun (WGS) entry which is preliminary data.</text>
</comment>
<dbReference type="GO" id="GO:0034628">
    <property type="term" value="P:'de novo' NAD+ biosynthetic process from L-aspartate"/>
    <property type="evidence" value="ECO:0007669"/>
    <property type="project" value="TreeGrafter"/>
</dbReference>
<dbReference type="PANTHER" id="PTHR30573:SF0">
    <property type="entry name" value="QUINOLINATE SYNTHASE, CHLOROPLASTIC"/>
    <property type="match status" value="1"/>
</dbReference>
<organism evidence="11 12">
    <name type="scientific">Helicobacter anseris</name>
    <dbReference type="NCBI Taxonomy" id="375926"/>
    <lineage>
        <taxon>Bacteria</taxon>
        <taxon>Pseudomonadati</taxon>
        <taxon>Campylobacterota</taxon>
        <taxon>Epsilonproteobacteria</taxon>
        <taxon>Campylobacterales</taxon>
        <taxon>Helicobacteraceae</taxon>
        <taxon>Helicobacter</taxon>
    </lineage>
</organism>
<evidence type="ECO:0000256" key="7">
    <source>
        <dbReference type="ARBA" id="ARBA00022723"/>
    </source>
</evidence>
<dbReference type="EMBL" id="NXLX01000005">
    <property type="protein sequence ID" value="RDU74073.1"/>
    <property type="molecule type" value="Genomic_DNA"/>
</dbReference>
<evidence type="ECO:0000256" key="1">
    <source>
        <dbReference type="ARBA" id="ARBA00001966"/>
    </source>
</evidence>
<evidence type="ECO:0000256" key="9">
    <source>
        <dbReference type="ARBA" id="ARBA00023014"/>
    </source>
</evidence>
<dbReference type="GO" id="GO:0008987">
    <property type="term" value="F:quinolinate synthetase A activity"/>
    <property type="evidence" value="ECO:0007669"/>
    <property type="project" value="UniProtKB-UniRule"/>
</dbReference>
<dbReference type="EC" id="2.5.1.72" evidence="3 10"/>
<dbReference type="SUPFAM" id="SSF142754">
    <property type="entry name" value="NadA-like"/>
    <property type="match status" value="1"/>
</dbReference>
<evidence type="ECO:0000256" key="4">
    <source>
        <dbReference type="ARBA" id="ARBA00022485"/>
    </source>
</evidence>
<dbReference type="Proteomes" id="UP000256695">
    <property type="component" value="Unassembled WGS sequence"/>
</dbReference>
<keyword evidence="8" id="KW-0408">Iron</keyword>
<evidence type="ECO:0000256" key="3">
    <source>
        <dbReference type="ARBA" id="ARBA00012669"/>
    </source>
</evidence>
<evidence type="ECO:0000256" key="2">
    <source>
        <dbReference type="ARBA" id="ARBA00005065"/>
    </source>
</evidence>
<dbReference type="GO" id="GO:0051539">
    <property type="term" value="F:4 iron, 4 sulfur cluster binding"/>
    <property type="evidence" value="ECO:0007669"/>
    <property type="project" value="UniProtKB-KW"/>
</dbReference>
<comment type="cofactor">
    <cofactor evidence="1">
        <name>[4Fe-4S] cluster</name>
        <dbReference type="ChEBI" id="CHEBI:49883"/>
    </cofactor>
</comment>
<protein>
    <recommendedName>
        <fullName evidence="3 10">Quinolinate synthase</fullName>
        <ecNumber evidence="3 10">2.5.1.72</ecNumber>
    </recommendedName>
</protein>
<evidence type="ECO:0000313" key="11">
    <source>
        <dbReference type="EMBL" id="RDU74073.1"/>
    </source>
</evidence>
<dbReference type="PANTHER" id="PTHR30573">
    <property type="entry name" value="QUINOLINATE SYNTHETASE A"/>
    <property type="match status" value="1"/>
</dbReference>
<name>A0A3D8J9A1_9HELI</name>
<keyword evidence="6" id="KW-0808">Transferase</keyword>
<evidence type="ECO:0000256" key="10">
    <source>
        <dbReference type="NCBIfam" id="TIGR00550"/>
    </source>
</evidence>
<evidence type="ECO:0000256" key="5">
    <source>
        <dbReference type="ARBA" id="ARBA00022642"/>
    </source>
</evidence>